<comment type="caution">
    <text evidence="1">The sequence shown here is derived from an EMBL/GenBank/DDBJ whole genome shotgun (WGS) entry which is preliminary data.</text>
</comment>
<gene>
    <name evidence="1" type="ORF">K1T71_012391</name>
</gene>
<name>A0ACC1CLF7_9NEOP</name>
<accession>A0ACC1CLF7</accession>
<proteinExistence type="predicted"/>
<dbReference type="Proteomes" id="UP000824533">
    <property type="component" value="Linkage Group LG22"/>
</dbReference>
<dbReference type="EMBL" id="CM034408">
    <property type="protein sequence ID" value="KAJ0172418.1"/>
    <property type="molecule type" value="Genomic_DNA"/>
</dbReference>
<evidence type="ECO:0000313" key="2">
    <source>
        <dbReference type="Proteomes" id="UP000824533"/>
    </source>
</evidence>
<protein>
    <submittedName>
        <fullName evidence="1">Uncharacterized protein</fullName>
    </submittedName>
</protein>
<evidence type="ECO:0000313" key="1">
    <source>
        <dbReference type="EMBL" id="KAJ0172418.1"/>
    </source>
</evidence>
<organism evidence="1 2">
    <name type="scientific">Dendrolimus kikuchii</name>
    <dbReference type="NCBI Taxonomy" id="765133"/>
    <lineage>
        <taxon>Eukaryota</taxon>
        <taxon>Metazoa</taxon>
        <taxon>Ecdysozoa</taxon>
        <taxon>Arthropoda</taxon>
        <taxon>Hexapoda</taxon>
        <taxon>Insecta</taxon>
        <taxon>Pterygota</taxon>
        <taxon>Neoptera</taxon>
        <taxon>Endopterygota</taxon>
        <taxon>Lepidoptera</taxon>
        <taxon>Glossata</taxon>
        <taxon>Ditrysia</taxon>
        <taxon>Bombycoidea</taxon>
        <taxon>Lasiocampidae</taxon>
        <taxon>Dendrolimus</taxon>
    </lineage>
</organism>
<sequence length="622" mass="66832">MKGEKNVDIQALKDIANKLRIDSIIATNASKSGHPTSCASMAEIMSVLFFHTMRYKISAPRDPSADRFILSKGHAAPILYAAWAEAGLFPVDDLKNLRKLDSDLEGHPTPRLNFVDVGTGSLGQGLAVAAGMAYVGKYFDQAPYRVYCLVGDGEAAEGSIWESLHFASHYKLDNLVVIFDVNRLGQSEPTSLQHQLDVYDARLKAFGLHSLVVDGHDVSELVKAFDEAASVTGRPTALVAKTFKGKGFPGIEDSENWHGKALGADGEKIIKHLESQMKSTKITLQPLPPLAEAPRVHIGDVTLSTPPAYRAGEQVATRLAYGTALKKIADTNMRVIALDGDTKNSTFSDKLRAAYPDRYIECFIAEQNLVGVATGAACRDRAVVFVSTFAAFFTRTFDQIRMGAISQSNINLAGSHCGVSIGEDGPSQMGLEDIAMFRAVPTATVFYPSDAVSAERAVELAANTKGICYIRTSRPNTNILYPNDTVFKVGEAKVVRQSAKDKLLFIGAGVTLHEAIAAADKLKEEGVEARVLDPFTIKPLDEAAILANARAAGGRVLVVEDHYQAGGIGEAVLSALALERDVVVKHIFVKEVPRSGPPTALLDKYGLSAPNIVSGAKQLLNV</sequence>
<reference evidence="1 2" key="1">
    <citation type="journal article" date="2021" name="Front. Genet.">
        <title>Chromosome-Level Genome Assembly Reveals Significant Gene Expansion in the Toll and IMD Signaling Pathways of Dendrolimus kikuchii.</title>
        <authorList>
            <person name="Zhou J."/>
            <person name="Wu P."/>
            <person name="Xiong Z."/>
            <person name="Liu N."/>
            <person name="Zhao N."/>
            <person name="Ji M."/>
            <person name="Qiu Y."/>
            <person name="Yang B."/>
        </authorList>
    </citation>
    <scope>NUCLEOTIDE SEQUENCE [LARGE SCALE GENOMIC DNA]</scope>
    <source>
        <strain evidence="1">Ann1</strain>
    </source>
</reference>
<keyword evidence="2" id="KW-1185">Reference proteome</keyword>